<dbReference type="BioCyc" id="CAULO:CC2707-MONOMER"/>
<feature type="domain" description="RNA polymerase sigma-70 region 2" evidence="6">
    <location>
        <begin position="27"/>
        <end position="90"/>
    </location>
</feature>
<reference evidence="8 9" key="1">
    <citation type="journal article" date="2001" name="Proc. Natl. Acad. Sci. U.S.A.">
        <title>Complete genome sequence of Caulobacter crescentus.</title>
        <authorList>
            <person name="Nierman W.C."/>
            <person name="Feldblyum T.V."/>
            <person name="Laub M.T."/>
            <person name="Paulsen I.T."/>
            <person name="Nelson K.E."/>
            <person name="Eisen J.A."/>
            <person name="Heidelberg J.F."/>
            <person name="Alley M.R."/>
            <person name="Ohta N."/>
            <person name="Maddock J.R."/>
            <person name="Potocka I."/>
            <person name="Nelson W.C."/>
            <person name="Newton A."/>
            <person name="Stephens C."/>
            <person name="Phadke N.D."/>
            <person name="Ely B."/>
            <person name="DeBoy R.T."/>
            <person name="Dodson R.J."/>
            <person name="Durkin A.S."/>
            <person name="Gwinn M.L."/>
            <person name="Haft D.H."/>
            <person name="Kolonay J.F."/>
            <person name="Smit J."/>
            <person name="Craven M.B."/>
            <person name="Khouri H."/>
            <person name="Shetty J."/>
            <person name="Berry K."/>
            <person name="Utterback T."/>
            <person name="Tran K."/>
            <person name="Wolf A."/>
            <person name="Vamathevan J."/>
            <person name="Ermolaeva M."/>
            <person name="White O."/>
            <person name="Salzberg S.L."/>
            <person name="Venter J.C."/>
            <person name="Shapiro L."/>
            <person name="Fraser C.M."/>
        </authorList>
    </citation>
    <scope>NUCLEOTIDE SEQUENCE [LARGE SCALE GENOMIC DNA]</scope>
    <source>
        <strain evidence="9">ATCC 19089 / CB15</strain>
    </source>
</reference>
<evidence type="ECO:0000259" key="6">
    <source>
        <dbReference type="Pfam" id="PF04542"/>
    </source>
</evidence>
<dbReference type="PIR" id="D87584">
    <property type="entry name" value="D87584"/>
</dbReference>
<evidence type="ECO:0000259" key="7">
    <source>
        <dbReference type="Pfam" id="PF08281"/>
    </source>
</evidence>
<comment type="similarity">
    <text evidence="1">Belongs to the sigma-70 factor family. ECF subfamily.</text>
</comment>
<dbReference type="Proteomes" id="UP000001816">
    <property type="component" value="Chromosome"/>
</dbReference>
<dbReference type="STRING" id="190650.CC_2707"/>
<evidence type="ECO:0000256" key="5">
    <source>
        <dbReference type="SAM" id="MobiDB-lite"/>
    </source>
</evidence>
<evidence type="ECO:0000256" key="3">
    <source>
        <dbReference type="ARBA" id="ARBA00023082"/>
    </source>
</evidence>
<organism evidence="8 9">
    <name type="scientific">Caulobacter vibrioides (strain ATCC 19089 / CIP 103742 / CB 15)</name>
    <name type="common">Caulobacter crescentus</name>
    <dbReference type="NCBI Taxonomy" id="190650"/>
    <lineage>
        <taxon>Bacteria</taxon>
        <taxon>Pseudomonadati</taxon>
        <taxon>Pseudomonadota</taxon>
        <taxon>Alphaproteobacteria</taxon>
        <taxon>Caulobacterales</taxon>
        <taxon>Caulobacteraceae</taxon>
        <taxon>Caulobacter</taxon>
    </lineage>
</organism>
<dbReference type="CDD" id="cd06171">
    <property type="entry name" value="Sigma70_r4"/>
    <property type="match status" value="1"/>
</dbReference>
<evidence type="ECO:0000256" key="4">
    <source>
        <dbReference type="ARBA" id="ARBA00023163"/>
    </source>
</evidence>
<dbReference type="Gene3D" id="1.10.10.10">
    <property type="entry name" value="Winged helix-like DNA-binding domain superfamily/Winged helix DNA-binding domain"/>
    <property type="match status" value="1"/>
</dbReference>
<dbReference type="GO" id="GO:0003677">
    <property type="term" value="F:DNA binding"/>
    <property type="evidence" value="ECO:0007669"/>
    <property type="project" value="InterPro"/>
</dbReference>
<dbReference type="Pfam" id="PF08281">
    <property type="entry name" value="Sigma70_r4_2"/>
    <property type="match status" value="1"/>
</dbReference>
<keyword evidence="2" id="KW-0805">Transcription regulation</keyword>
<dbReference type="InterPro" id="IPR039425">
    <property type="entry name" value="RNA_pol_sigma-70-like"/>
</dbReference>
<dbReference type="EnsemblBacteria" id="AAK24672">
    <property type="protein sequence ID" value="AAK24672"/>
    <property type="gene ID" value="CC_2707"/>
</dbReference>
<sequence length="172" mass="19298">MSPLDGQITAPDASPSEDGTPPLADAYLRHLDWLTALLARRYPQDADDIAQDTWLRVHDYRPPRPVRSPRSLLARIALNLAASRFRKSSREIPTDPDHAPLAGRVIDASQEQAVLFEQMMLALPPKLRDVFVLNHVRGLTYREIAQLRGISVKAVEKRMTQAIARCADMIRG</sequence>
<name>Q9A4W8_CAUVC</name>
<dbReference type="InterPro" id="IPR013249">
    <property type="entry name" value="RNA_pol_sigma70_r4_t2"/>
</dbReference>
<dbReference type="SUPFAM" id="SSF88659">
    <property type="entry name" value="Sigma3 and sigma4 domains of RNA polymerase sigma factors"/>
    <property type="match status" value="1"/>
</dbReference>
<dbReference type="InterPro" id="IPR007627">
    <property type="entry name" value="RNA_pol_sigma70_r2"/>
</dbReference>
<evidence type="ECO:0000256" key="2">
    <source>
        <dbReference type="ARBA" id="ARBA00023015"/>
    </source>
</evidence>
<dbReference type="Gene3D" id="1.10.1740.10">
    <property type="match status" value="1"/>
</dbReference>
<dbReference type="Pfam" id="PF04542">
    <property type="entry name" value="Sigma70_r2"/>
    <property type="match status" value="1"/>
</dbReference>
<proteinExistence type="inferred from homology"/>
<dbReference type="eggNOG" id="COG1595">
    <property type="taxonomic scope" value="Bacteria"/>
</dbReference>
<feature type="region of interest" description="Disordered" evidence="5">
    <location>
        <begin position="1"/>
        <end position="22"/>
    </location>
</feature>
<keyword evidence="3" id="KW-0731">Sigma factor</keyword>
<dbReference type="HOGENOM" id="CLU_047691_12_3_5"/>
<gene>
    <name evidence="8" type="ordered locus">CC_2707</name>
</gene>
<evidence type="ECO:0000313" key="8">
    <source>
        <dbReference type="EMBL" id="AAK24672.1"/>
    </source>
</evidence>
<evidence type="ECO:0000256" key="1">
    <source>
        <dbReference type="ARBA" id="ARBA00010641"/>
    </source>
</evidence>
<dbReference type="SUPFAM" id="SSF88946">
    <property type="entry name" value="Sigma2 domain of RNA polymerase sigma factors"/>
    <property type="match status" value="1"/>
</dbReference>
<dbReference type="GO" id="GO:0006352">
    <property type="term" value="P:DNA-templated transcription initiation"/>
    <property type="evidence" value="ECO:0007669"/>
    <property type="project" value="InterPro"/>
</dbReference>
<keyword evidence="4" id="KW-0804">Transcription</keyword>
<dbReference type="NCBIfam" id="TIGR02937">
    <property type="entry name" value="sigma70-ECF"/>
    <property type="match status" value="1"/>
</dbReference>
<dbReference type="AlphaFoldDB" id="Q9A4W8"/>
<dbReference type="InterPro" id="IPR013324">
    <property type="entry name" value="RNA_pol_sigma_r3/r4-like"/>
</dbReference>
<dbReference type="KEGG" id="ccr:CC_2707"/>
<dbReference type="InterPro" id="IPR014284">
    <property type="entry name" value="RNA_pol_sigma-70_dom"/>
</dbReference>
<dbReference type="InterPro" id="IPR013325">
    <property type="entry name" value="RNA_pol_sigma_r2"/>
</dbReference>
<dbReference type="InterPro" id="IPR036388">
    <property type="entry name" value="WH-like_DNA-bd_sf"/>
</dbReference>
<feature type="domain" description="RNA polymerase sigma factor 70 region 4 type 2" evidence="7">
    <location>
        <begin position="115"/>
        <end position="166"/>
    </location>
</feature>
<evidence type="ECO:0000313" key="9">
    <source>
        <dbReference type="Proteomes" id="UP000001816"/>
    </source>
</evidence>
<dbReference type="GO" id="GO:0016987">
    <property type="term" value="F:sigma factor activity"/>
    <property type="evidence" value="ECO:0007669"/>
    <property type="project" value="UniProtKB-KW"/>
</dbReference>
<dbReference type="EMBL" id="AE005673">
    <property type="protein sequence ID" value="AAK24672.1"/>
    <property type="molecule type" value="Genomic_DNA"/>
</dbReference>
<dbReference type="PATRIC" id="fig|190650.5.peg.2712"/>
<protein>
    <submittedName>
        <fullName evidence="8">RNA polymerase sigma-70 factor, ECF subfamily</fullName>
    </submittedName>
</protein>
<dbReference type="SMR" id="Q9A4W8"/>
<dbReference type="PANTHER" id="PTHR43133:SF63">
    <property type="entry name" value="RNA POLYMERASE SIGMA FACTOR FECI-RELATED"/>
    <property type="match status" value="1"/>
</dbReference>
<dbReference type="PANTHER" id="PTHR43133">
    <property type="entry name" value="RNA POLYMERASE ECF-TYPE SIGMA FACTO"/>
    <property type="match status" value="1"/>
</dbReference>
<accession>Q9A4W8</accession>
<keyword evidence="9" id="KW-1185">Reference proteome</keyword>